<name>A0A8T9QAW0_9BACT</name>
<gene>
    <name evidence="1" type="ORF">MUN79_10720</name>
</gene>
<protein>
    <submittedName>
        <fullName evidence="1">Uncharacterized protein</fullName>
    </submittedName>
</protein>
<organism evidence="1 2">
    <name type="scientific">Hymenobacter cellulosilyticus</name>
    <dbReference type="NCBI Taxonomy" id="2932248"/>
    <lineage>
        <taxon>Bacteria</taxon>
        <taxon>Pseudomonadati</taxon>
        <taxon>Bacteroidota</taxon>
        <taxon>Cytophagia</taxon>
        <taxon>Cytophagales</taxon>
        <taxon>Hymenobacteraceae</taxon>
        <taxon>Hymenobacter</taxon>
    </lineage>
</organism>
<evidence type="ECO:0000313" key="2">
    <source>
        <dbReference type="Proteomes" id="UP000831796"/>
    </source>
</evidence>
<dbReference type="RefSeq" id="WP_244677647.1">
    <property type="nucleotide sequence ID" value="NZ_CP095046.1"/>
</dbReference>
<keyword evidence="2" id="KW-1185">Reference proteome</keyword>
<accession>A0A8T9QAW0</accession>
<dbReference type="AlphaFoldDB" id="A0A8T9QAW0"/>
<dbReference type="KEGG" id="hcu:MUN79_10720"/>
<dbReference type="Proteomes" id="UP000831796">
    <property type="component" value="Chromosome"/>
</dbReference>
<evidence type="ECO:0000313" key="1">
    <source>
        <dbReference type="EMBL" id="UOQ74305.1"/>
    </source>
</evidence>
<dbReference type="EMBL" id="CP095046">
    <property type="protein sequence ID" value="UOQ74305.1"/>
    <property type="molecule type" value="Genomic_DNA"/>
</dbReference>
<sequence length="139" mass="16213">MDVTWGWQHVDFSSDEWPEQGPITEAGALAAYANFPWEAQLDQLAHRQRAGLSSVWPGLWFRRGSERLLLNWPDECRVVLDYRVGQEQYFYELSLSWWAHNLDPEDLIQMLFAGTLSQWPGWHSPDRFATFPLLPPPRG</sequence>
<reference evidence="1" key="1">
    <citation type="submission" date="2022-04" db="EMBL/GenBank/DDBJ databases">
        <title>Hymenobacter sp. isolated from the air.</title>
        <authorList>
            <person name="Won M."/>
            <person name="Lee C.-M."/>
            <person name="Woen H.-Y."/>
            <person name="Kwon S.-W."/>
        </authorList>
    </citation>
    <scope>NUCLEOTIDE SEQUENCE</scope>
    <source>
        <strain evidence="1">5116S-3</strain>
    </source>
</reference>
<proteinExistence type="predicted"/>